<keyword evidence="3 7" id="KW-0436">Ligase</keyword>
<feature type="active site" description="Proton acceptor; for glutaminase activity" evidence="7">
    <location>
        <position position="41"/>
    </location>
</feature>
<protein>
    <recommendedName>
        <fullName evidence="7 8">Glutamine-dependent NAD(+) synthetase</fullName>
        <ecNumber evidence="7 8">6.3.5.1</ecNumber>
    </recommendedName>
    <alternativeName>
        <fullName evidence="7 8">NAD(+) synthase [glutamine-hydrolyzing]</fullName>
    </alternativeName>
</protein>
<comment type="caution">
    <text evidence="12">The sequence shown here is derived from an EMBL/GenBank/DDBJ whole genome shotgun (WGS) entry which is preliminary data.</text>
</comment>
<dbReference type="Gene3D" id="3.40.50.620">
    <property type="entry name" value="HUPs"/>
    <property type="match status" value="1"/>
</dbReference>
<feature type="binding site" evidence="7">
    <location>
        <position position="399"/>
    </location>
    <ligand>
        <name>ATP</name>
        <dbReference type="ChEBI" id="CHEBI:30616"/>
    </ligand>
</feature>
<comment type="pathway">
    <text evidence="1 7 8">Cofactor biosynthesis; NAD(+) biosynthesis; NAD(+) from deamido-NAD(+) (L-Gln route): step 1/1.</text>
</comment>
<feature type="domain" description="CN hydrolase" evidence="11">
    <location>
        <begin position="1"/>
        <end position="255"/>
    </location>
</feature>
<dbReference type="Proteomes" id="UP000051220">
    <property type="component" value="Unassembled WGS sequence"/>
</dbReference>
<feature type="binding site" evidence="7">
    <location>
        <begin position="292"/>
        <end position="299"/>
    </location>
    <ligand>
        <name>ATP</name>
        <dbReference type="ChEBI" id="CHEBI:30616"/>
    </ligand>
</feature>
<comment type="catalytic activity">
    <reaction evidence="7 8">
        <text>deamido-NAD(+) + L-glutamine + ATP + H2O = L-glutamate + AMP + diphosphate + NAD(+) + H(+)</text>
        <dbReference type="Rhea" id="RHEA:24384"/>
        <dbReference type="ChEBI" id="CHEBI:15377"/>
        <dbReference type="ChEBI" id="CHEBI:15378"/>
        <dbReference type="ChEBI" id="CHEBI:29985"/>
        <dbReference type="ChEBI" id="CHEBI:30616"/>
        <dbReference type="ChEBI" id="CHEBI:33019"/>
        <dbReference type="ChEBI" id="CHEBI:57540"/>
        <dbReference type="ChEBI" id="CHEBI:58359"/>
        <dbReference type="ChEBI" id="CHEBI:58437"/>
        <dbReference type="ChEBI" id="CHEBI:456215"/>
        <dbReference type="EC" id="6.3.5.1"/>
    </reaction>
</comment>
<evidence type="ECO:0000256" key="5">
    <source>
        <dbReference type="ARBA" id="ARBA00022840"/>
    </source>
</evidence>
<evidence type="ECO:0000256" key="8">
    <source>
        <dbReference type="PIRNR" id="PIRNR006630"/>
    </source>
</evidence>
<dbReference type="Pfam" id="PF00795">
    <property type="entry name" value="CN_hydrolase"/>
    <property type="match status" value="1"/>
</dbReference>
<dbReference type="Gene3D" id="3.60.110.10">
    <property type="entry name" value="Carbon-nitrogen hydrolase"/>
    <property type="match status" value="1"/>
</dbReference>
<sequence length="554" mass="60868">MKIGLLQINFTVGDFRGNAEKVALAYERAVRAGAELCVGSELGLCGYPPRDLLHRQDFLHQHDIALAALAKKIGSVPLVLGGIEKNRKKAGRPLHNSAFLLQKGKAKVVAQKSLLPTYDVFDEDRYFEPASRTVPLRIGQNRVGVTICEDIWNDEDLWPERRYRTDPVRQLCQKGIDLLINLSASPWHIGKEKVRYRLLAEVAKREKIPVIQVNQVGGNDELVFDGQSMAVNRQGALLAVGASFAEDVKVVDLEGKSEKPIWKGEEEQVFRALVLGTRDYLHKCGFREVVLGLSGGIDSALTAVIAVEALGPNQLLGVALPSPFSSEGSVADAEALAKNLGIRWAKIPIQNPFETVLRSIDPVRGGKKGGLTEENLQSRLRGLILMGISNDSGRLLLTTGNKSEMAVGYCTLYGDMCGALAVLADVPKTMVYRISKWVNRNGEVIPKSSIEKAPSAELRPNQKDQDSLPPYEELDRILESYVVNEGSIEGMVKKGISRTVAEEMVRKIDLSEYKRRQAAPGIKVTTKAFGMGRRVPLAQRFDPREGARSGSGKR</sequence>
<evidence type="ECO:0000256" key="10">
    <source>
        <dbReference type="SAM" id="MobiDB-lite"/>
    </source>
</evidence>
<feature type="binding site" evidence="7">
    <location>
        <position position="118"/>
    </location>
    <ligand>
        <name>L-glutamine</name>
        <dbReference type="ChEBI" id="CHEBI:58359"/>
    </ligand>
</feature>
<dbReference type="GO" id="GO:0009435">
    <property type="term" value="P:NAD+ biosynthetic process"/>
    <property type="evidence" value="ECO:0007669"/>
    <property type="project" value="UniProtKB-UniRule"/>
</dbReference>
<feature type="region of interest" description="Disordered" evidence="10">
    <location>
        <begin position="535"/>
        <end position="554"/>
    </location>
</feature>
<dbReference type="EMBL" id="LIDN01000010">
    <property type="protein sequence ID" value="KRP34428.1"/>
    <property type="molecule type" value="Genomic_DNA"/>
</dbReference>
<evidence type="ECO:0000256" key="9">
    <source>
        <dbReference type="RuleBase" id="RU003811"/>
    </source>
</evidence>
<dbReference type="NCBIfam" id="NF010588">
    <property type="entry name" value="PRK13981.1"/>
    <property type="match status" value="1"/>
</dbReference>
<dbReference type="GO" id="GO:0008795">
    <property type="term" value="F:NAD+ synthase activity"/>
    <property type="evidence" value="ECO:0007669"/>
    <property type="project" value="UniProtKB-UniRule"/>
</dbReference>
<evidence type="ECO:0000256" key="4">
    <source>
        <dbReference type="ARBA" id="ARBA00022741"/>
    </source>
</evidence>
<dbReference type="GO" id="GO:0004359">
    <property type="term" value="F:glutaminase activity"/>
    <property type="evidence" value="ECO:0007669"/>
    <property type="project" value="InterPro"/>
</dbReference>
<organism evidence="12 13">
    <name type="scientific">Verrucomicrobia subdivision 6 bacterium BACL9 MAG-120924-bin69</name>
    <dbReference type="NCBI Taxonomy" id="1655635"/>
    <lineage>
        <taxon>Bacteria</taxon>
        <taxon>Pseudomonadati</taxon>
        <taxon>Verrucomicrobiota</taxon>
        <taxon>Verrucomicrobiia</taxon>
        <taxon>Verrucomicrobiales</taxon>
        <taxon>Verrucomicrobia subdivision 6</taxon>
    </lineage>
</organism>
<dbReference type="Pfam" id="PF02540">
    <property type="entry name" value="NAD_synthase"/>
    <property type="match status" value="1"/>
</dbReference>
<evidence type="ECO:0000313" key="12">
    <source>
        <dbReference type="EMBL" id="KRP34428.1"/>
    </source>
</evidence>
<dbReference type="FunFam" id="3.40.50.620:FF:000106">
    <property type="entry name" value="Glutamine-dependent NAD(+) synthetase"/>
    <property type="match status" value="1"/>
</dbReference>
<gene>
    <name evidence="7" type="primary">nadE</name>
    <name evidence="12" type="ORF">ABS33_00610</name>
</gene>
<comment type="similarity">
    <text evidence="2 7 8">In the C-terminal section; belongs to the NAD synthetase family.</text>
</comment>
<evidence type="ECO:0000256" key="1">
    <source>
        <dbReference type="ARBA" id="ARBA00005188"/>
    </source>
</evidence>
<evidence type="ECO:0000256" key="7">
    <source>
        <dbReference type="HAMAP-Rule" id="MF_02090"/>
    </source>
</evidence>
<dbReference type="CDD" id="cd00553">
    <property type="entry name" value="NAD_synthase"/>
    <property type="match status" value="1"/>
</dbReference>
<comment type="similarity">
    <text evidence="9">Belongs to the NAD synthetase family.</text>
</comment>
<keyword evidence="4 7" id="KW-0547">Nucleotide-binding</keyword>
<dbReference type="CDD" id="cd07570">
    <property type="entry name" value="GAT_Gln-NAD-synth"/>
    <property type="match status" value="1"/>
</dbReference>
<keyword evidence="5 7" id="KW-0067">ATP-binding</keyword>
<dbReference type="SUPFAM" id="SSF56317">
    <property type="entry name" value="Carbon-nitrogen hydrolase"/>
    <property type="match status" value="1"/>
</dbReference>
<evidence type="ECO:0000256" key="2">
    <source>
        <dbReference type="ARBA" id="ARBA00007145"/>
    </source>
</evidence>
<feature type="binding site" evidence="7">
    <location>
        <position position="191"/>
    </location>
    <ligand>
        <name>L-glutamine</name>
        <dbReference type="ChEBI" id="CHEBI:58359"/>
    </ligand>
</feature>
<dbReference type="InterPro" id="IPR003010">
    <property type="entry name" value="C-N_Hydrolase"/>
</dbReference>
<proteinExistence type="inferred from homology"/>
<accession>A0A0R2XIU1</accession>
<dbReference type="UniPathway" id="UPA00253">
    <property type="reaction ID" value="UER00334"/>
</dbReference>
<dbReference type="PANTHER" id="PTHR23090">
    <property type="entry name" value="NH 3 /GLUTAMINE-DEPENDENT NAD + SYNTHETASE"/>
    <property type="match status" value="1"/>
</dbReference>
<dbReference type="NCBIfam" id="TIGR00552">
    <property type="entry name" value="nadE"/>
    <property type="match status" value="1"/>
</dbReference>
<evidence type="ECO:0000313" key="13">
    <source>
        <dbReference type="Proteomes" id="UP000051220"/>
    </source>
</evidence>
<dbReference type="AlphaFoldDB" id="A0A0R2XIU1"/>
<dbReference type="EC" id="6.3.5.1" evidence="7 8"/>
<dbReference type="PROSITE" id="PS50263">
    <property type="entry name" value="CN_HYDROLASE"/>
    <property type="match status" value="1"/>
</dbReference>
<dbReference type="InterPro" id="IPR014445">
    <property type="entry name" value="Gln-dep_NAD_synthase"/>
</dbReference>
<evidence type="ECO:0000256" key="3">
    <source>
        <dbReference type="ARBA" id="ARBA00022598"/>
    </source>
</evidence>
<comment type="function">
    <text evidence="7">Catalyzes the ATP-dependent amidation of deamido-NAD to form NAD. Uses L-glutamine as a nitrogen source.</text>
</comment>
<feature type="active site" description="Nucleophile; for glutaminase activity" evidence="7">
    <location>
        <position position="148"/>
    </location>
</feature>
<dbReference type="InterPro" id="IPR022310">
    <property type="entry name" value="NAD/GMP_synthase"/>
</dbReference>
<dbReference type="HAMAP" id="MF_02090">
    <property type="entry name" value="NadE_glutamine_dep"/>
    <property type="match status" value="1"/>
</dbReference>
<dbReference type="InterPro" id="IPR014729">
    <property type="entry name" value="Rossmann-like_a/b/a_fold"/>
</dbReference>
<dbReference type="GO" id="GO:0005524">
    <property type="term" value="F:ATP binding"/>
    <property type="evidence" value="ECO:0007669"/>
    <property type="project" value="UniProtKB-UniRule"/>
</dbReference>
<evidence type="ECO:0000259" key="11">
    <source>
        <dbReference type="PROSITE" id="PS50263"/>
    </source>
</evidence>
<name>A0A0R2XIU1_9BACT</name>
<comment type="caution">
    <text evidence="7">Lacks conserved residue(s) required for the propagation of feature annotation.</text>
</comment>
<dbReference type="GO" id="GO:0005737">
    <property type="term" value="C:cytoplasm"/>
    <property type="evidence" value="ECO:0007669"/>
    <property type="project" value="InterPro"/>
</dbReference>
<keyword evidence="6 7" id="KW-0520">NAD</keyword>
<feature type="binding site" evidence="7">
    <location>
        <position position="404"/>
    </location>
    <ligand>
        <name>deamido-NAD(+)</name>
        <dbReference type="ChEBI" id="CHEBI:58437"/>
        <note>ligand shared between two neighboring subunits</note>
    </ligand>
</feature>
<reference evidence="12 13" key="1">
    <citation type="submission" date="2015-10" db="EMBL/GenBank/DDBJ databases">
        <title>Metagenome-Assembled Genomes uncover a global brackish microbiome.</title>
        <authorList>
            <person name="Hugerth L.W."/>
            <person name="Larsson J."/>
            <person name="Alneberg J."/>
            <person name="Lindh M.V."/>
            <person name="Legrand C."/>
            <person name="Pinhassi J."/>
            <person name="Andersson A.F."/>
        </authorList>
    </citation>
    <scope>NUCLEOTIDE SEQUENCE [LARGE SCALE GENOMIC DNA]</scope>
    <source>
        <strain evidence="12">BACL9 MAG-120924-bin69</strain>
    </source>
</reference>
<evidence type="ECO:0000256" key="6">
    <source>
        <dbReference type="ARBA" id="ARBA00023027"/>
    </source>
</evidence>
<dbReference type="SUPFAM" id="SSF52402">
    <property type="entry name" value="Adenine nucleotide alpha hydrolases-like"/>
    <property type="match status" value="1"/>
</dbReference>
<dbReference type="InterPro" id="IPR036526">
    <property type="entry name" value="C-N_Hydrolase_sf"/>
</dbReference>
<dbReference type="PIRSF" id="PIRSF006630">
    <property type="entry name" value="NADS_GAT"/>
    <property type="match status" value="1"/>
</dbReference>
<feature type="active site" description="For glutaminase activity" evidence="7">
    <location>
        <position position="112"/>
    </location>
</feature>
<feature type="binding site" evidence="7">
    <location>
        <position position="375"/>
    </location>
    <ligand>
        <name>deamido-NAD(+)</name>
        <dbReference type="ChEBI" id="CHEBI:58437"/>
        <note>ligand shared between two neighboring subunits</note>
    </ligand>
</feature>
<dbReference type="GO" id="GO:0003952">
    <property type="term" value="F:NAD+ synthase (glutamine-hydrolyzing) activity"/>
    <property type="evidence" value="ECO:0007669"/>
    <property type="project" value="UniProtKB-UniRule"/>
</dbReference>
<feature type="binding site" evidence="7">
    <location>
        <position position="514"/>
    </location>
    <ligand>
        <name>deamido-NAD(+)</name>
        <dbReference type="ChEBI" id="CHEBI:58437"/>
        <note>ligand shared between two neighboring subunits</note>
    </ligand>
</feature>
<feature type="binding site" evidence="7">
    <location>
        <position position="185"/>
    </location>
    <ligand>
        <name>L-glutamine</name>
        <dbReference type="ChEBI" id="CHEBI:58359"/>
    </ligand>
</feature>
<dbReference type="InterPro" id="IPR003694">
    <property type="entry name" value="NAD_synthase"/>
</dbReference>
<dbReference type="PANTHER" id="PTHR23090:SF9">
    <property type="entry name" value="GLUTAMINE-DEPENDENT NAD(+) SYNTHETASE"/>
    <property type="match status" value="1"/>
</dbReference>